<evidence type="ECO:0000313" key="1">
    <source>
        <dbReference type="EMBL" id="ART32068.1"/>
    </source>
</evidence>
<dbReference type="EMBL" id="KY774314">
    <property type="protein sequence ID" value="ART32068.1"/>
    <property type="molecule type" value="Genomic_DNA"/>
</dbReference>
<sequence>MNQSGAEGRWLIKQLKTSLASFFPLLLPFTYRPFYLYTNPRSQVHITGFPDSGLDPAGSGISCSNERGSGSNV</sequence>
<name>A0A1Y0B3U7_9LAMI</name>
<keyword evidence="1" id="KW-0496">Mitochondrion</keyword>
<reference evidence="1" key="1">
    <citation type="submission" date="2017-03" db="EMBL/GenBank/DDBJ databases">
        <title>The mitochondrial genome of the carnivorous plant Utricularia reniformis (Lentibulariaceae): structure, comparative analysis and evolutionary landmarks.</title>
        <authorList>
            <person name="Silva S.R."/>
            <person name="Alvarenga D.O."/>
            <person name="Michael T.P."/>
            <person name="Miranda V.F.O."/>
            <person name="Varani A.M."/>
        </authorList>
    </citation>
    <scope>NUCLEOTIDE SEQUENCE</scope>
</reference>
<organism evidence="1">
    <name type="scientific">Utricularia reniformis</name>
    <dbReference type="NCBI Taxonomy" id="192314"/>
    <lineage>
        <taxon>Eukaryota</taxon>
        <taxon>Viridiplantae</taxon>
        <taxon>Streptophyta</taxon>
        <taxon>Embryophyta</taxon>
        <taxon>Tracheophyta</taxon>
        <taxon>Spermatophyta</taxon>
        <taxon>Magnoliopsida</taxon>
        <taxon>eudicotyledons</taxon>
        <taxon>Gunneridae</taxon>
        <taxon>Pentapetalae</taxon>
        <taxon>asterids</taxon>
        <taxon>lamiids</taxon>
        <taxon>Lamiales</taxon>
        <taxon>Lentibulariaceae</taxon>
        <taxon>Utricularia</taxon>
    </lineage>
</organism>
<gene>
    <name evidence="1" type="ORF">AEK19_MT1900</name>
</gene>
<geneLocation type="mitochondrion" evidence="1"/>
<protein>
    <submittedName>
        <fullName evidence="1">Uncharacterized protein</fullName>
    </submittedName>
</protein>
<dbReference type="AlphaFoldDB" id="A0A1Y0B3U7"/>
<accession>A0A1Y0B3U7</accession>
<proteinExistence type="predicted"/>